<accession>A0ABV7YSD0</accession>
<comment type="catalytic activity">
    <reaction evidence="6 7">
        <text>Release of N-terminal amino acids, preferentially methionine, from peptides and arylamides.</text>
        <dbReference type="EC" id="3.4.11.18"/>
    </reaction>
</comment>
<dbReference type="InterPro" id="IPR036005">
    <property type="entry name" value="Creatinase/aminopeptidase-like"/>
</dbReference>
<dbReference type="SUPFAM" id="SSF55920">
    <property type="entry name" value="Creatinase/aminopeptidase"/>
    <property type="match status" value="1"/>
</dbReference>
<evidence type="ECO:0000256" key="7">
    <source>
        <dbReference type="RuleBase" id="RU003653"/>
    </source>
</evidence>
<dbReference type="EC" id="3.4.11.18" evidence="6 7"/>
<dbReference type="InterPro" id="IPR002467">
    <property type="entry name" value="Pept_M24A_MAP1"/>
</dbReference>
<comment type="similarity">
    <text evidence="6">Belongs to the peptidase M24A family. Methionine aminopeptidase type 1 subfamily.</text>
</comment>
<reference evidence="10" key="1">
    <citation type="journal article" date="2019" name="Int. J. Syst. Evol. Microbiol.">
        <title>The Global Catalogue of Microorganisms (GCM) 10K type strain sequencing project: providing services to taxonomists for standard genome sequencing and annotation.</title>
        <authorList>
            <consortium name="The Broad Institute Genomics Platform"/>
            <consortium name="The Broad Institute Genome Sequencing Center for Infectious Disease"/>
            <person name="Wu L."/>
            <person name="Ma J."/>
        </authorList>
    </citation>
    <scope>NUCLEOTIDE SEQUENCE [LARGE SCALE GENOMIC DNA]</scope>
    <source>
        <strain evidence="10">CECT 7956</strain>
    </source>
</reference>
<feature type="binding site" evidence="6">
    <location>
        <position position="173"/>
    </location>
    <ligand>
        <name>a divalent metal cation</name>
        <dbReference type="ChEBI" id="CHEBI:60240"/>
        <label>2</label>
        <note>catalytic</note>
    </ligand>
</feature>
<name>A0ABV7YSD0_9BACT</name>
<dbReference type="RefSeq" id="WP_379835900.1">
    <property type="nucleotide sequence ID" value="NZ_JBHRYQ010000001.1"/>
</dbReference>
<dbReference type="PANTHER" id="PTHR43330">
    <property type="entry name" value="METHIONINE AMINOPEPTIDASE"/>
    <property type="match status" value="1"/>
</dbReference>
<feature type="binding site" evidence="6">
    <location>
        <position position="237"/>
    </location>
    <ligand>
        <name>a divalent metal cation</name>
        <dbReference type="ChEBI" id="CHEBI:60240"/>
        <label>2</label>
        <note>catalytic</note>
    </ligand>
</feature>
<evidence type="ECO:0000256" key="2">
    <source>
        <dbReference type="ARBA" id="ARBA00022438"/>
    </source>
</evidence>
<evidence type="ECO:0000256" key="5">
    <source>
        <dbReference type="ARBA" id="ARBA00022801"/>
    </source>
</evidence>
<keyword evidence="10" id="KW-1185">Reference proteome</keyword>
<evidence type="ECO:0000256" key="1">
    <source>
        <dbReference type="ARBA" id="ARBA00002521"/>
    </source>
</evidence>
<feature type="binding site" evidence="6">
    <location>
        <position position="110"/>
    </location>
    <ligand>
        <name>a divalent metal cation</name>
        <dbReference type="ChEBI" id="CHEBI:60240"/>
        <label>1</label>
    </ligand>
</feature>
<comment type="cofactor">
    <cofactor evidence="6">
        <name>Co(2+)</name>
        <dbReference type="ChEBI" id="CHEBI:48828"/>
    </cofactor>
    <cofactor evidence="6">
        <name>Zn(2+)</name>
        <dbReference type="ChEBI" id="CHEBI:29105"/>
    </cofactor>
    <cofactor evidence="6">
        <name>Mn(2+)</name>
        <dbReference type="ChEBI" id="CHEBI:29035"/>
    </cofactor>
    <cofactor evidence="6">
        <name>Fe(2+)</name>
        <dbReference type="ChEBI" id="CHEBI:29033"/>
    </cofactor>
    <text evidence="6">Binds 2 divalent metal cations per subunit. Has a high-affinity and a low affinity metal-binding site. The true nature of the physiological cofactor is under debate. The enzyme is active with cobalt, zinc, manganese or divalent iron ions. Most likely, methionine aminopeptidases function as mononuclear Fe(2+)-metalloproteases under physiological conditions, and the catalytically relevant metal-binding site has been assigned to the histidine-containing high-affinity site.</text>
</comment>
<dbReference type="EMBL" id="JBHRYQ010000001">
    <property type="protein sequence ID" value="MFC3810089.1"/>
    <property type="molecule type" value="Genomic_DNA"/>
</dbReference>
<sequence>MSEKRIIYLKSEDDAQIIKDNGVILGKAHAEVAKVLKPGVKTKDLDKIAEQYILDCGGKPSFKNYNGFPATLCISVNEVVVHGIPSNRELKDGDVISIDCGVYKNGYHADSAYTYMIGNVDPKVNKLLKDTKASLYKGIEMVKPGNRIGDVSYAIQNFTENLGYGVVRELVGHGVGRSLHEAPEVPNFGRRGNGPKLQTGMVIAIEPMITLGKRFVVQEDDNWTIRTEDRLPAAHFEHTVIVSKNGCEVLTTFEYIEEVLVNNNQEVL</sequence>
<feature type="binding site" evidence="6">
    <location>
        <position position="82"/>
    </location>
    <ligand>
        <name>substrate</name>
    </ligand>
</feature>
<organism evidence="9 10">
    <name type="scientific">Lacihabitans lacunae</name>
    <dbReference type="NCBI Taxonomy" id="1028214"/>
    <lineage>
        <taxon>Bacteria</taxon>
        <taxon>Pseudomonadati</taxon>
        <taxon>Bacteroidota</taxon>
        <taxon>Cytophagia</taxon>
        <taxon>Cytophagales</taxon>
        <taxon>Leadbetterellaceae</taxon>
        <taxon>Lacihabitans</taxon>
    </lineage>
</organism>
<dbReference type="HAMAP" id="MF_01974">
    <property type="entry name" value="MetAP_1"/>
    <property type="match status" value="1"/>
</dbReference>
<evidence type="ECO:0000256" key="3">
    <source>
        <dbReference type="ARBA" id="ARBA00022670"/>
    </source>
</evidence>
<dbReference type="InterPro" id="IPR001714">
    <property type="entry name" value="Pept_M24_MAP"/>
</dbReference>
<dbReference type="PRINTS" id="PR00599">
    <property type="entry name" value="MAPEPTIDASE"/>
</dbReference>
<keyword evidence="2 6" id="KW-0031">Aminopeptidase</keyword>
<feature type="binding site" evidence="6">
    <location>
        <position position="206"/>
    </location>
    <ligand>
        <name>a divalent metal cation</name>
        <dbReference type="ChEBI" id="CHEBI:60240"/>
        <label>2</label>
        <note>catalytic</note>
    </ligand>
</feature>
<evidence type="ECO:0000313" key="9">
    <source>
        <dbReference type="EMBL" id="MFC3810089.1"/>
    </source>
</evidence>
<dbReference type="PANTHER" id="PTHR43330:SF27">
    <property type="entry name" value="METHIONINE AMINOPEPTIDASE"/>
    <property type="match status" value="1"/>
</dbReference>
<protein>
    <recommendedName>
        <fullName evidence="6 7">Methionine aminopeptidase</fullName>
        <shortName evidence="6">MAP</shortName>
        <shortName evidence="6">MetAP</shortName>
        <ecNumber evidence="6 7">3.4.11.18</ecNumber>
    </recommendedName>
    <alternativeName>
        <fullName evidence="6">Peptidase M</fullName>
    </alternativeName>
</protein>
<feature type="binding site" evidence="6">
    <location>
        <position position="99"/>
    </location>
    <ligand>
        <name>a divalent metal cation</name>
        <dbReference type="ChEBI" id="CHEBI:60240"/>
        <label>1</label>
    </ligand>
</feature>
<evidence type="ECO:0000313" key="10">
    <source>
        <dbReference type="Proteomes" id="UP001595616"/>
    </source>
</evidence>
<feature type="domain" description="Peptidase M24" evidence="8">
    <location>
        <begin position="18"/>
        <end position="243"/>
    </location>
</feature>
<keyword evidence="4 6" id="KW-0479">Metal-binding</keyword>
<dbReference type="Gene3D" id="3.90.230.10">
    <property type="entry name" value="Creatinase/methionine aminopeptidase superfamily"/>
    <property type="match status" value="1"/>
</dbReference>
<feature type="binding site" evidence="6">
    <location>
        <position position="180"/>
    </location>
    <ligand>
        <name>substrate</name>
    </ligand>
</feature>
<dbReference type="CDD" id="cd01086">
    <property type="entry name" value="MetAP1"/>
    <property type="match status" value="1"/>
</dbReference>
<dbReference type="InterPro" id="IPR000994">
    <property type="entry name" value="Pept_M24"/>
</dbReference>
<dbReference type="Pfam" id="PF00557">
    <property type="entry name" value="Peptidase_M24"/>
    <property type="match status" value="1"/>
</dbReference>
<keyword evidence="5 6" id="KW-0378">Hydrolase</keyword>
<evidence type="ECO:0000259" key="8">
    <source>
        <dbReference type="Pfam" id="PF00557"/>
    </source>
</evidence>
<keyword evidence="3 6" id="KW-0645">Protease</keyword>
<gene>
    <name evidence="6 9" type="primary">map</name>
    <name evidence="9" type="ORF">ACFOOI_05450</name>
</gene>
<comment type="caution">
    <text evidence="9">The sequence shown here is derived from an EMBL/GenBank/DDBJ whole genome shotgun (WGS) entry which is preliminary data.</text>
</comment>
<comment type="function">
    <text evidence="1 6">Removes the N-terminal methionine from nascent proteins. The N-terminal methionine is often cleaved when the second residue in the primary sequence is small and uncharged (Met-Ala-, Cys, Gly, Pro, Ser, Thr, or Val). Requires deformylation of the N(alpha)-formylated initiator methionine before it can be hydrolyzed.</text>
</comment>
<dbReference type="NCBIfam" id="TIGR00500">
    <property type="entry name" value="met_pdase_I"/>
    <property type="match status" value="1"/>
</dbReference>
<comment type="subunit">
    <text evidence="6">Monomer.</text>
</comment>
<evidence type="ECO:0000256" key="6">
    <source>
        <dbReference type="HAMAP-Rule" id="MF_01974"/>
    </source>
</evidence>
<dbReference type="GO" id="GO:0004239">
    <property type="term" value="F:initiator methionyl aminopeptidase activity"/>
    <property type="evidence" value="ECO:0007669"/>
    <property type="project" value="UniProtKB-EC"/>
</dbReference>
<proteinExistence type="inferred from homology"/>
<feature type="binding site" evidence="6">
    <location>
        <position position="237"/>
    </location>
    <ligand>
        <name>a divalent metal cation</name>
        <dbReference type="ChEBI" id="CHEBI:60240"/>
        <label>1</label>
    </ligand>
</feature>
<feature type="binding site" evidence="6">
    <location>
        <position position="110"/>
    </location>
    <ligand>
        <name>a divalent metal cation</name>
        <dbReference type="ChEBI" id="CHEBI:60240"/>
        <label>2</label>
        <note>catalytic</note>
    </ligand>
</feature>
<evidence type="ECO:0000256" key="4">
    <source>
        <dbReference type="ARBA" id="ARBA00022723"/>
    </source>
</evidence>
<dbReference type="Proteomes" id="UP001595616">
    <property type="component" value="Unassembled WGS sequence"/>
</dbReference>